<keyword evidence="13" id="KW-1185">Reference proteome</keyword>
<keyword evidence="8" id="KW-0411">Iron-sulfur</keyword>
<evidence type="ECO:0000256" key="7">
    <source>
        <dbReference type="ARBA" id="ARBA00023004"/>
    </source>
</evidence>
<reference evidence="12 13" key="1">
    <citation type="submission" date="2019-09" db="EMBL/GenBank/DDBJ databases">
        <title>Genome Sequence of Larkinella sp MA1.</title>
        <authorList>
            <person name="Srinivasan S."/>
        </authorList>
    </citation>
    <scope>NUCLEOTIDE SEQUENCE [LARGE SCALE GENOMIC DNA]</scope>
    <source>
        <strain evidence="12 13">MA1</strain>
    </source>
</reference>
<evidence type="ECO:0000256" key="6">
    <source>
        <dbReference type="ARBA" id="ARBA00022898"/>
    </source>
</evidence>
<comment type="cofactor">
    <cofactor evidence="1 10">
        <name>pyridoxal 5'-phosphate</name>
        <dbReference type="ChEBI" id="CHEBI:597326"/>
    </cofactor>
</comment>
<evidence type="ECO:0000256" key="4">
    <source>
        <dbReference type="ARBA" id="ARBA00022679"/>
    </source>
</evidence>
<dbReference type="Pfam" id="PF00266">
    <property type="entry name" value="Aminotran_5"/>
    <property type="match status" value="1"/>
</dbReference>
<gene>
    <name evidence="12" type="ORF">F0P93_19195</name>
</gene>
<sequence>MEVYFDNAATTALDPEVLEAMLPYLTQHYGNPSSAHHKGRETRRAIETARRTVADLLNAQPDEIIFTSGATESDNMALVGSIRGLGIRHAVSSPIEHKAVVQTLHHLEKDCYVQTHWLHLDAQGRLDWADLELYLRQYPRALVSLMHGNNEIGTLNDLERIGWLSRYYQAVFHSDTVQTMGQYGYDLAQLPVDFLVGSAHKFHGPKGVGFLFARRAYRVPALLHGGSQERGWRPGTENVAGIVGLAKALEISCRNRKAIHKHSLGLKNRLIEKLLNALPGVVFNGTSGLPDESLATVVNVGLPAVAEKSLVELLDEAGIAVSGGSACTAGAGSHVLEALGTPTNRENIRISLGKYNSDAEVDFLISVLKEIYAPIPEQEPV</sequence>
<dbReference type="PROSITE" id="PS00595">
    <property type="entry name" value="AA_TRANSFER_CLASS_5"/>
    <property type="match status" value="1"/>
</dbReference>
<dbReference type="AlphaFoldDB" id="A0A5N1JAS7"/>
<evidence type="ECO:0000313" key="13">
    <source>
        <dbReference type="Proteomes" id="UP000326344"/>
    </source>
</evidence>
<dbReference type="InterPro" id="IPR020578">
    <property type="entry name" value="Aminotrans_V_PyrdxlP_BS"/>
</dbReference>
<dbReference type="GO" id="GO:0046872">
    <property type="term" value="F:metal ion binding"/>
    <property type="evidence" value="ECO:0007669"/>
    <property type="project" value="UniProtKB-KW"/>
</dbReference>
<dbReference type="InterPro" id="IPR015424">
    <property type="entry name" value="PyrdxlP-dep_Trfase"/>
</dbReference>
<evidence type="ECO:0000256" key="10">
    <source>
        <dbReference type="RuleBase" id="RU004504"/>
    </source>
</evidence>
<dbReference type="Gene3D" id="3.90.1150.10">
    <property type="entry name" value="Aspartate Aminotransferase, domain 1"/>
    <property type="match status" value="1"/>
</dbReference>
<evidence type="ECO:0000256" key="3">
    <source>
        <dbReference type="ARBA" id="ARBA00012239"/>
    </source>
</evidence>
<dbReference type="PIRSF" id="PIRSF005572">
    <property type="entry name" value="NifS"/>
    <property type="match status" value="1"/>
</dbReference>
<keyword evidence="6" id="KW-0663">Pyridoxal phosphate</keyword>
<name>A0A5N1JAS7_9BACT</name>
<dbReference type="EC" id="2.8.1.7" evidence="3"/>
<evidence type="ECO:0000256" key="8">
    <source>
        <dbReference type="ARBA" id="ARBA00023014"/>
    </source>
</evidence>
<keyword evidence="7" id="KW-0408">Iron</keyword>
<feature type="domain" description="Aminotransferase class V" evidence="11">
    <location>
        <begin position="3"/>
        <end position="364"/>
    </location>
</feature>
<dbReference type="SUPFAM" id="SSF53383">
    <property type="entry name" value="PLP-dependent transferases"/>
    <property type="match status" value="1"/>
</dbReference>
<dbReference type="Gene3D" id="1.10.260.50">
    <property type="match status" value="1"/>
</dbReference>
<accession>A0A5N1JAS7</accession>
<evidence type="ECO:0000256" key="5">
    <source>
        <dbReference type="ARBA" id="ARBA00022723"/>
    </source>
</evidence>
<dbReference type="InterPro" id="IPR015422">
    <property type="entry name" value="PyrdxlP-dep_Trfase_small"/>
</dbReference>
<comment type="caution">
    <text evidence="12">The sequence shown here is derived from an EMBL/GenBank/DDBJ whole genome shotgun (WGS) entry which is preliminary data.</text>
</comment>
<evidence type="ECO:0000256" key="1">
    <source>
        <dbReference type="ARBA" id="ARBA00001933"/>
    </source>
</evidence>
<dbReference type="Proteomes" id="UP000326344">
    <property type="component" value="Unassembled WGS sequence"/>
</dbReference>
<dbReference type="InterPro" id="IPR000192">
    <property type="entry name" value="Aminotrans_V_dom"/>
</dbReference>
<dbReference type="PANTHER" id="PTHR11601:SF34">
    <property type="entry name" value="CYSTEINE DESULFURASE"/>
    <property type="match status" value="1"/>
</dbReference>
<comment type="catalytic activity">
    <reaction evidence="9">
        <text>(sulfur carrier)-H + L-cysteine = (sulfur carrier)-SH + L-alanine</text>
        <dbReference type="Rhea" id="RHEA:43892"/>
        <dbReference type="Rhea" id="RHEA-COMP:14737"/>
        <dbReference type="Rhea" id="RHEA-COMP:14739"/>
        <dbReference type="ChEBI" id="CHEBI:29917"/>
        <dbReference type="ChEBI" id="CHEBI:35235"/>
        <dbReference type="ChEBI" id="CHEBI:57972"/>
        <dbReference type="ChEBI" id="CHEBI:64428"/>
        <dbReference type="EC" id="2.8.1.7"/>
    </reaction>
</comment>
<dbReference type="GO" id="GO:0031071">
    <property type="term" value="F:cysteine desulfurase activity"/>
    <property type="evidence" value="ECO:0007669"/>
    <property type="project" value="UniProtKB-EC"/>
</dbReference>
<dbReference type="RefSeq" id="WP_150878817.1">
    <property type="nucleotide sequence ID" value="NZ_VTWS01000005.1"/>
</dbReference>
<dbReference type="PANTHER" id="PTHR11601">
    <property type="entry name" value="CYSTEINE DESULFURYLASE FAMILY MEMBER"/>
    <property type="match status" value="1"/>
</dbReference>
<dbReference type="InterPro" id="IPR015421">
    <property type="entry name" value="PyrdxlP-dep_Trfase_major"/>
</dbReference>
<proteinExistence type="inferred from homology"/>
<evidence type="ECO:0000256" key="2">
    <source>
        <dbReference type="ARBA" id="ARBA00006490"/>
    </source>
</evidence>
<dbReference type="GO" id="GO:0051536">
    <property type="term" value="F:iron-sulfur cluster binding"/>
    <property type="evidence" value="ECO:0007669"/>
    <property type="project" value="UniProtKB-KW"/>
</dbReference>
<dbReference type="EMBL" id="VTWS01000005">
    <property type="protein sequence ID" value="KAA9349591.1"/>
    <property type="molecule type" value="Genomic_DNA"/>
</dbReference>
<keyword evidence="4" id="KW-0808">Transferase</keyword>
<comment type="similarity">
    <text evidence="2">Belongs to the class-V pyridoxal-phosphate-dependent aminotransferase family. NifS/IscS subfamily.</text>
</comment>
<evidence type="ECO:0000313" key="12">
    <source>
        <dbReference type="EMBL" id="KAA9349591.1"/>
    </source>
</evidence>
<keyword evidence="5" id="KW-0479">Metal-binding</keyword>
<evidence type="ECO:0000259" key="11">
    <source>
        <dbReference type="Pfam" id="PF00266"/>
    </source>
</evidence>
<dbReference type="InterPro" id="IPR016454">
    <property type="entry name" value="Cysteine_dSase"/>
</dbReference>
<protein>
    <recommendedName>
        <fullName evidence="3">cysteine desulfurase</fullName>
        <ecNumber evidence="3">2.8.1.7</ecNumber>
    </recommendedName>
</protein>
<evidence type="ECO:0000256" key="9">
    <source>
        <dbReference type="ARBA" id="ARBA00050776"/>
    </source>
</evidence>
<dbReference type="Gene3D" id="3.40.640.10">
    <property type="entry name" value="Type I PLP-dependent aspartate aminotransferase-like (Major domain)"/>
    <property type="match status" value="1"/>
</dbReference>
<organism evidence="12 13">
    <name type="scientific">Larkinella humicola</name>
    <dbReference type="NCBI Taxonomy" id="2607654"/>
    <lineage>
        <taxon>Bacteria</taxon>
        <taxon>Pseudomonadati</taxon>
        <taxon>Bacteroidota</taxon>
        <taxon>Cytophagia</taxon>
        <taxon>Cytophagales</taxon>
        <taxon>Spirosomataceae</taxon>
        <taxon>Larkinella</taxon>
    </lineage>
</organism>